<accession>A0ABQ3M4A8</accession>
<gene>
    <name evidence="1" type="ORF">GCM10017774_12720</name>
</gene>
<evidence type="ECO:0000313" key="2">
    <source>
        <dbReference type="Proteomes" id="UP000605568"/>
    </source>
</evidence>
<dbReference type="EMBL" id="BNAR01000002">
    <property type="protein sequence ID" value="GHH32189.1"/>
    <property type="molecule type" value="Genomic_DNA"/>
</dbReference>
<dbReference type="Proteomes" id="UP000605568">
    <property type="component" value="Unassembled WGS sequence"/>
</dbReference>
<evidence type="ECO:0000313" key="1">
    <source>
        <dbReference type="EMBL" id="GHH32189.1"/>
    </source>
</evidence>
<keyword evidence="2" id="KW-1185">Reference proteome</keyword>
<sequence>MTSTFHNEIQLDNVYYRLSATVDSEESLVLDLIGTTGSGQVVADGRLRLPVVGGATVGKLLTRVLHAHTRLQVRPATRHANATLPWTTALDNELREAWLRPGARGAVRRINDLAERLHRSPSAIRARLSKVGCDPDVPTRELSEAAAEVLRVKPKEARASD</sequence>
<comment type="caution">
    <text evidence="1">The sequence shown here is derived from an EMBL/GenBank/DDBJ whole genome shotgun (WGS) entry which is preliminary data.</text>
</comment>
<organism evidence="1 2">
    <name type="scientific">Lentzea cavernae</name>
    <dbReference type="NCBI Taxonomy" id="2020703"/>
    <lineage>
        <taxon>Bacteria</taxon>
        <taxon>Bacillati</taxon>
        <taxon>Actinomycetota</taxon>
        <taxon>Actinomycetes</taxon>
        <taxon>Pseudonocardiales</taxon>
        <taxon>Pseudonocardiaceae</taxon>
        <taxon>Lentzea</taxon>
    </lineage>
</organism>
<protein>
    <submittedName>
        <fullName evidence="1">Uncharacterized protein</fullName>
    </submittedName>
</protein>
<reference evidence="2" key="1">
    <citation type="journal article" date="2019" name="Int. J. Syst. Evol. Microbiol.">
        <title>The Global Catalogue of Microorganisms (GCM) 10K type strain sequencing project: providing services to taxonomists for standard genome sequencing and annotation.</title>
        <authorList>
            <consortium name="The Broad Institute Genomics Platform"/>
            <consortium name="The Broad Institute Genome Sequencing Center for Infectious Disease"/>
            <person name="Wu L."/>
            <person name="Ma J."/>
        </authorList>
    </citation>
    <scope>NUCLEOTIDE SEQUENCE [LARGE SCALE GENOMIC DNA]</scope>
    <source>
        <strain evidence="2">CGMCC 4.7367</strain>
    </source>
</reference>
<proteinExistence type="predicted"/>
<name>A0ABQ3M4A8_9PSEU</name>